<dbReference type="AlphaFoldDB" id="A0AAE0YEA7"/>
<sequence length="138" mass="15520">MALNNQPASADPPPWRNHCNRESLNRFSFSSLGRPVFVSVHYCHPKAYVDSSKAFNSGALRVFSQLQTASFAIGDGTSFGGRGLKTFIQLTDLHRYQSEHTKSDQKQINLVKDADYFNPTQERHHALTPKAFSAENYT</sequence>
<dbReference type="EMBL" id="JAWDGP010006345">
    <property type="protein sequence ID" value="KAK3742667.1"/>
    <property type="molecule type" value="Genomic_DNA"/>
</dbReference>
<comment type="caution">
    <text evidence="1">The sequence shown here is derived from an EMBL/GenBank/DDBJ whole genome shotgun (WGS) entry which is preliminary data.</text>
</comment>
<reference evidence="1" key="1">
    <citation type="journal article" date="2023" name="G3 (Bethesda)">
        <title>A reference genome for the long-term kleptoplast-retaining sea slug Elysia crispata morphotype clarki.</title>
        <authorList>
            <person name="Eastman K.E."/>
            <person name="Pendleton A.L."/>
            <person name="Shaikh M.A."/>
            <person name="Suttiyut T."/>
            <person name="Ogas R."/>
            <person name="Tomko P."/>
            <person name="Gavelis G."/>
            <person name="Widhalm J.R."/>
            <person name="Wisecaver J.H."/>
        </authorList>
    </citation>
    <scope>NUCLEOTIDE SEQUENCE</scope>
    <source>
        <strain evidence="1">ECLA1</strain>
    </source>
</reference>
<evidence type="ECO:0000313" key="1">
    <source>
        <dbReference type="EMBL" id="KAK3742667.1"/>
    </source>
</evidence>
<evidence type="ECO:0000313" key="2">
    <source>
        <dbReference type="Proteomes" id="UP001283361"/>
    </source>
</evidence>
<dbReference type="Proteomes" id="UP001283361">
    <property type="component" value="Unassembled WGS sequence"/>
</dbReference>
<accession>A0AAE0YEA7</accession>
<organism evidence="1 2">
    <name type="scientific">Elysia crispata</name>
    <name type="common">lettuce slug</name>
    <dbReference type="NCBI Taxonomy" id="231223"/>
    <lineage>
        <taxon>Eukaryota</taxon>
        <taxon>Metazoa</taxon>
        <taxon>Spiralia</taxon>
        <taxon>Lophotrochozoa</taxon>
        <taxon>Mollusca</taxon>
        <taxon>Gastropoda</taxon>
        <taxon>Heterobranchia</taxon>
        <taxon>Euthyneura</taxon>
        <taxon>Panpulmonata</taxon>
        <taxon>Sacoglossa</taxon>
        <taxon>Placobranchoidea</taxon>
        <taxon>Plakobranchidae</taxon>
        <taxon>Elysia</taxon>
    </lineage>
</organism>
<name>A0AAE0YEA7_9GAST</name>
<keyword evidence="2" id="KW-1185">Reference proteome</keyword>
<gene>
    <name evidence="1" type="ORF">RRG08_025613</name>
</gene>
<protein>
    <submittedName>
        <fullName evidence="1">Uncharacterized protein</fullName>
    </submittedName>
</protein>
<proteinExistence type="predicted"/>